<evidence type="ECO:0000256" key="1">
    <source>
        <dbReference type="SAM" id="MobiDB-lite"/>
    </source>
</evidence>
<keyword evidence="3" id="KW-1185">Reference proteome</keyword>
<accession>A0AAF0TE41</accession>
<reference evidence="2" key="1">
    <citation type="submission" date="2023-08" db="EMBL/GenBank/DDBJ databases">
        <title>A de novo genome assembly of Solanum verrucosum Schlechtendal, a Mexican diploid species geographically isolated from the other diploid A-genome species in potato relatives.</title>
        <authorList>
            <person name="Hosaka K."/>
        </authorList>
    </citation>
    <scope>NUCLEOTIDE SEQUENCE</scope>
    <source>
        <tissue evidence="2">Young leaves</tissue>
    </source>
</reference>
<feature type="compositionally biased region" description="Polar residues" evidence="1">
    <location>
        <begin position="285"/>
        <end position="295"/>
    </location>
</feature>
<protein>
    <submittedName>
        <fullName evidence="2">Uncharacterized protein</fullName>
    </submittedName>
</protein>
<gene>
    <name evidence="2" type="ORF">MTR67_003430</name>
</gene>
<evidence type="ECO:0000313" key="2">
    <source>
        <dbReference type="EMBL" id="WMV10045.1"/>
    </source>
</evidence>
<dbReference type="AlphaFoldDB" id="A0AAF0TE41"/>
<sequence length="310" mass="35443">MDEAPNNYMNIIDDQDLYSSTIPWANEFDFGEEVDLSKIFDMTQEDHVNTTIISELPNVVPKEKQPMTTTNISSNSSSDKNSLRITYPIILDDDDDYSLSYIYSMGSKNVSMLKEDGGTSTNVINQENPKTFILVPIVMEKQGETKNDMILQQTLPKIPILEKFEREVSLTSKFCIDQPLRTSTDSWKEEENHKTNDMSHILTLEKLESHFIKSKLMVGQENGILSSLDNEFPQSTRVGQNSLESMFNIPQNFNEYTQGYGYSNEAITSKSLNSRKENEDGAPGQLQSNSWNTQDSHFNTTTKWLWDPFH</sequence>
<feature type="region of interest" description="Disordered" evidence="1">
    <location>
        <begin position="274"/>
        <end position="295"/>
    </location>
</feature>
<dbReference type="Proteomes" id="UP001234989">
    <property type="component" value="Chromosome 1"/>
</dbReference>
<name>A0AAF0TE41_SOLVR</name>
<evidence type="ECO:0000313" key="3">
    <source>
        <dbReference type="Proteomes" id="UP001234989"/>
    </source>
</evidence>
<organism evidence="2 3">
    <name type="scientific">Solanum verrucosum</name>
    <dbReference type="NCBI Taxonomy" id="315347"/>
    <lineage>
        <taxon>Eukaryota</taxon>
        <taxon>Viridiplantae</taxon>
        <taxon>Streptophyta</taxon>
        <taxon>Embryophyta</taxon>
        <taxon>Tracheophyta</taxon>
        <taxon>Spermatophyta</taxon>
        <taxon>Magnoliopsida</taxon>
        <taxon>eudicotyledons</taxon>
        <taxon>Gunneridae</taxon>
        <taxon>Pentapetalae</taxon>
        <taxon>asterids</taxon>
        <taxon>lamiids</taxon>
        <taxon>Solanales</taxon>
        <taxon>Solanaceae</taxon>
        <taxon>Solanoideae</taxon>
        <taxon>Solaneae</taxon>
        <taxon>Solanum</taxon>
    </lineage>
</organism>
<dbReference type="EMBL" id="CP133612">
    <property type="protein sequence ID" value="WMV10045.1"/>
    <property type="molecule type" value="Genomic_DNA"/>
</dbReference>
<proteinExistence type="predicted"/>